<reference evidence="1 2" key="1">
    <citation type="submission" date="2019-07" db="EMBL/GenBank/DDBJ databases">
        <title>De Novo Assembly of kiwifruit Actinidia rufa.</title>
        <authorList>
            <person name="Sugita-Konishi S."/>
            <person name="Sato K."/>
            <person name="Mori E."/>
            <person name="Abe Y."/>
            <person name="Kisaki G."/>
            <person name="Hamano K."/>
            <person name="Suezawa K."/>
            <person name="Otani M."/>
            <person name="Fukuda T."/>
            <person name="Manabe T."/>
            <person name="Gomi K."/>
            <person name="Tabuchi M."/>
            <person name="Akimitsu K."/>
            <person name="Kataoka I."/>
        </authorList>
    </citation>
    <scope>NUCLEOTIDE SEQUENCE [LARGE SCALE GENOMIC DNA]</scope>
    <source>
        <strain evidence="2">cv. Fuchu</strain>
    </source>
</reference>
<dbReference type="Proteomes" id="UP000585474">
    <property type="component" value="Unassembled WGS sequence"/>
</dbReference>
<evidence type="ECO:0000313" key="2">
    <source>
        <dbReference type="Proteomes" id="UP000585474"/>
    </source>
</evidence>
<dbReference type="OrthoDB" id="10346036at2759"/>
<name>A0A7J0HCX0_9ERIC</name>
<sequence length="134" mass="14325">MVADYGGRRLAVAIPTFISSAQYNAIVDFLGRFAINLTLLNPRNNPSPSVAIFEVMSDESVKDYRNLTGANVVIVAISSAVGTGMASKISAKALKRGFVVAQRLHGKRMHATAVDDMAANIPPLVPEPTWNLQG</sequence>
<dbReference type="AlphaFoldDB" id="A0A7J0HCX0"/>
<dbReference type="EMBL" id="BJWL01000028">
    <property type="protein sequence ID" value="GFZ20564.1"/>
    <property type="molecule type" value="Genomic_DNA"/>
</dbReference>
<evidence type="ECO:0000313" key="1">
    <source>
        <dbReference type="EMBL" id="GFZ20564.1"/>
    </source>
</evidence>
<proteinExistence type="predicted"/>
<protein>
    <submittedName>
        <fullName evidence="1">Uncharacterized protein</fullName>
    </submittedName>
</protein>
<organism evidence="1 2">
    <name type="scientific">Actinidia rufa</name>
    <dbReference type="NCBI Taxonomy" id="165716"/>
    <lineage>
        <taxon>Eukaryota</taxon>
        <taxon>Viridiplantae</taxon>
        <taxon>Streptophyta</taxon>
        <taxon>Embryophyta</taxon>
        <taxon>Tracheophyta</taxon>
        <taxon>Spermatophyta</taxon>
        <taxon>Magnoliopsida</taxon>
        <taxon>eudicotyledons</taxon>
        <taxon>Gunneridae</taxon>
        <taxon>Pentapetalae</taxon>
        <taxon>asterids</taxon>
        <taxon>Ericales</taxon>
        <taxon>Actinidiaceae</taxon>
        <taxon>Actinidia</taxon>
    </lineage>
</organism>
<comment type="caution">
    <text evidence="1">The sequence shown here is derived from an EMBL/GenBank/DDBJ whole genome shotgun (WGS) entry which is preliminary data.</text>
</comment>
<gene>
    <name evidence="1" type="ORF">Acr_28g0012690</name>
</gene>
<accession>A0A7J0HCX0</accession>
<keyword evidence="2" id="KW-1185">Reference proteome</keyword>